<evidence type="ECO:0000256" key="15">
    <source>
        <dbReference type="ARBA" id="ARBA00023242"/>
    </source>
</evidence>
<dbReference type="PANTHER" id="PTHR11472:SF34">
    <property type="entry name" value="REGULATOR OF TELOMERE ELONGATION HELICASE 1"/>
    <property type="match status" value="1"/>
</dbReference>
<dbReference type="Gene3D" id="3.40.50.300">
    <property type="entry name" value="P-loop containing nucleotide triphosphate hydrolases"/>
    <property type="match status" value="2"/>
</dbReference>
<keyword evidence="8" id="KW-0347">Helicase</keyword>
<keyword evidence="5" id="KW-0547">Nucleotide-binding</keyword>
<evidence type="ECO:0000256" key="3">
    <source>
        <dbReference type="ARBA" id="ARBA00022485"/>
    </source>
</evidence>
<evidence type="ECO:0000256" key="11">
    <source>
        <dbReference type="ARBA" id="ARBA00023014"/>
    </source>
</evidence>
<keyword evidence="7" id="KW-0378">Hydrolase</keyword>
<evidence type="ECO:0000256" key="4">
    <source>
        <dbReference type="ARBA" id="ARBA00022723"/>
    </source>
</evidence>
<evidence type="ECO:0000256" key="5">
    <source>
        <dbReference type="ARBA" id="ARBA00022741"/>
    </source>
</evidence>
<evidence type="ECO:0000256" key="13">
    <source>
        <dbReference type="ARBA" id="ARBA00023204"/>
    </source>
</evidence>
<keyword evidence="12" id="KW-0238">DNA-binding</keyword>
<dbReference type="InterPro" id="IPR045028">
    <property type="entry name" value="DinG/Rad3-like"/>
</dbReference>
<keyword evidence="4" id="KW-0479">Metal-binding</keyword>
<keyword evidence="6" id="KW-0227">DNA damage</keyword>
<dbReference type="SUPFAM" id="SSF52540">
    <property type="entry name" value="P-loop containing nucleoside triphosphate hydrolases"/>
    <property type="match status" value="1"/>
</dbReference>
<evidence type="ECO:0000313" key="19">
    <source>
        <dbReference type="EMBL" id="KAF2593179.1"/>
    </source>
</evidence>
<evidence type="ECO:0000256" key="7">
    <source>
        <dbReference type="ARBA" id="ARBA00022801"/>
    </source>
</evidence>
<dbReference type="GO" id="GO:0003677">
    <property type="term" value="F:DNA binding"/>
    <property type="evidence" value="ECO:0007669"/>
    <property type="project" value="UniProtKB-KW"/>
</dbReference>
<organism evidence="19">
    <name type="scientific">Brassica cretica</name>
    <name type="common">Mustard</name>
    <dbReference type="NCBI Taxonomy" id="69181"/>
    <lineage>
        <taxon>Eukaryota</taxon>
        <taxon>Viridiplantae</taxon>
        <taxon>Streptophyta</taxon>
        <taxon>Embryophyta</taxon>
        <taxon>Tracheophyta</taxon>
        <taxon>Spermatophyta</taxon>
        <taxon>Magnoliopsida</taxon>
        <taxon>eudicotyledons</taxon>
        <taxon>Gunneridae</taxon>
        <taxon>Pentapetalae</taxon>
        <taxon>rosids</taxon>
        <taxon>malvids</taxon>
        <taxon>Brassicales</taxon>
        <taxon>Brassicaceae</taxon>
        <taxon>Brassiceae</taxon>
        <taxon>Brassica</taxon>
    </lineage>
</organism>
<dbReference type="GO" id="GO:0005634">
    <property type="term" value="C:nucleus"/>
    <property type="evidence" value="ECO:0007669"/>
    <property type="project" value="UniProtKB-SubCell"/>
</dbReference>
<dbReference type="GO" id="GO:0051539">
    <property type="term" value="F:4 iron, 4 sulfur cluster binding"/>
    <property type="evidence" value="ECO:0007669"/>
    <property type="project" value="UniProtKB-KW"/>
</dbReference>
<evidence type="ECO:0000256" key="2">
    <source>
        <dbReference type="ARBA" id="ARBA00009146"/>
    </source>
</evidence>
<evidence type="ECO:0000256" key="9">
    <source>
        <dbReference type="ARBA" id="ARBA00022840"/>
    </source>
</evidence>
<dbReference type="Pfam" id="PF23109">
    <property type="entry name" value="ARCH_RTEL1"/>
    <property type="match status" value="1"/>
</dbReference>
<keyword evidence="13" id="KW-0234">DNA repair</keyword>
<dbReference type="GO" id="GO:0045910">
    <property type="term" value="P:negative regulation of DNA recombination"/>
    <property type="evidence" value="ECO:0007669"/>
    <property type="project" value="TreeGrafter"/>
</dbReference>
<feature type="domain" description="Helicase ATP-binding" evidence="18">
    <location>
        <begin position="1"/>
        <end position="189"/>
    </location>
</feature>
<keyword evidence="3" id="KW-0004">4Fe-4S</keyword>
<comment type="catalytic activity">
    <reaction evidence="16">
        <text>ATP + H2O = ADP + phosphate + H(+)</text>
        <dbReference type="Rhea" id="RHEA:13065"/>
        <dbReference type="ChEBI" id="CHEBI:15377"/>
        <dbReference type="ChEBI" id="CHEBI:15378"/>
        <dbReference type="ChEBI" id="CHEBI:30616"/>
        <dbReference type="ChEBI" id="CHEBI:43474"/>
        <dbReference type="ChEBI" id="CHEBI:456216"/>
    </reaction>
</comment>
<evidence type="ECO:0000259" key="18">
    <source>
        <dbReference type="PROSITE" id="PS51193"/>
    </source>
</evidence>
<dbReference type="GO" id="GO:0010569">
    <property type="term" value="P:regulation of double-strand break repair via homologous recombination"/>
    <property type="evidence" value="ECO:0007669"/>
    <property type="project" value="TreeGrafter"/>
</dbReference>
<dbReference type="GO" id="GO:0046872">
    <property type="term" value="F:metal ion binding"/>
    <property type="evidence" value="ECO:0007669"/>
    <property type="project" value="UniProtKB-KW"/>
</dbReference>
<evidence type="ECO:0000256" key="16">
    <source>
        <dbReference type="ARBA" id="ARBA00049360"/>
    </source>
</evidence>
<dbReference type="PANTHER" id="PTHR11472">
    <property type="entry name" value="DNA REPAIR DEAD HELICASE RAD3/XP-D SUBFAMILY MEMBER"/>
    <property type="match status" value="1"/>
</dbReference>
<evidence type="ECO:0000256" key="8">
    <source>
        <dbReference type="ARBA" id="ARBA00022806"/>
    </source>
</evidence>
<keyword evidence="10" id="KW-0408">Iron</keyword>
<dbReference type="GO" id="GO:0016818">
    <property type="term" value="F:hydrolase activity, acting on acid anhydrides, in phosphorus-containing anhydrides"/>
    <property type="evidence" value="ECO:0007669"/>
    <property type="project" value="InterPro"/>
</dbReference>
<dbReference type="FunFam" id="3.40.50.300:FF:000431">
    <property type="entry name" value="Regulator of telomere elongation helicase 1"/>
    <property type="match status" value="1"/>
</dbReference>
<dbReference type="SMART" id="SM00491">
    <property type="entry name" value="HELICc2"/>
    <property type="match status" value="1"/>
</dbReference>
<protein>
    <recommendedName>
        <fullName evidence="17">Regulator of telomere elongation helicase 1 homolog</fullName>
    </recommendedName>
</protein>
<dbReference type="Pfam" id="PF06733">
    <property type="entry name" value="DEAD_2"/>
    <property type="match status" value="1"/>
</dbReference>
<dbReference type="GO" id="GO:0006281">
    <property type="term" value="P:DNA repair"/>
    <property type="evidence" value="ECO:0007669"/>
    <property type="project" value="UniProtKB-KW"/>
</dbReference>
<accession>A0A8S9KG03</accession>
<keyword evidence="15" id="KW-0539">Nucleus</keyword>
<evidence type="ECO:0000256" key="17">
    <source>
        <dbReference type="ARBA" id="ARBA00073810"/>
    </source>
</evidence>
<comment type="subcellular location">
    <subcellularLocation>
        <location evidence="1">Nucleus</location>
    </subcellularLocation>
</comment>
<evidence type="ECO:0000256" key="14">
    <source>
        <dbReference type="ARBA" id="ARBA00023235"/>
    </source>
</evidence>
<keyword evidence="9" id="KW-0067">ATP-binding</keyword>
<dbReference type="EMBL" id="QGKY02000164">
    <property type="protein sequence ID" value="KAF2593179.1"/>
    <property type="molecule type" value="Genomic_DNA"/>
</dbReference>
<dbReference type="InterPro" id="IPR057498">
    <property type="entry name" value="Rtel1_ARCH"/>
</dbReference>
<name>A0A8S9KG03_BRACR</name>
<dbReference type="GO" id="GO:0070182">
    <property type="term" value="F:DNA polymerase binding"/>
    <property type="evidence" value="ECO:0007669"/>
    <property type="project" value="TreeGrafter"/>
</dbReference>
<dbReference type="InterPro" id="IPR014013">
    <property type="entry name" value="Helic_SF1/SF2_ATP-bd_DinG/Rad3"/>
</dbReference>
<sequence length="608" mass="68557">MMPSLTIDITCETEGEEGIQEGDIVTLQAWVTLKRPNGLIGALPHAPYFPFYKEENYWILLADAVSNNVWFSHGRRCPYYLTREVHKDVDILFAPYNYLISNAYRKYLKVNWNSSILIFDEAHNLENLCADSASFDLPSALLSACISEAQECVRLASARNDESANPENFALLKGLLLKLQELISQVPIPEKDEGFTKPGPYIYEMLKSLNITHETAPQLIGTIEEAAVLLDEEKQRTATSAGSKLGIIVDMLKLIFRENGSNHADAYRSHRNSMTIWERICELKKPVIEPKDSSLFPAAMQDFSEKVQDRSISGAVFFAVCRGKVSEGLDFADSAGRAVVITGLPYARVTDPKVKLKREFLGEQSGLANVKFRRSTSLSGSMWYSQEAARAVNQAIGRVIRHRHDYGAIIFCDERFEQRSQQSKISVWIRPHVKCYSSRYGEVISDLARFFQTERSNIPARIVTEQEHNIGNSYVKDVGLVRNDGNFVKWKGLTILKRKGKMPRIVKGDVMQACSSRKIRLVDLSDEETQVEKRCEVVDLDCDNCEKEICETETFTSSDTMGLIKKRKVPESQGSASLSKEEGGDNKQASASAFFSQVRTHHIHLFHV</sequence>
<reference evidence="19" key="1">
    <citation type="submission" date="2019-12" db="EMBL/GenBank/DDBJ databases">
        <title>Genome sequencing and annotation of Brassica cretica.</title>
        <authorList>
            <person name="Studholme D.J."/>
            <person name="Sarris P.F."/>
        </authorList>
    </citation>
    <scope>NUCLEOTIDE SEQUENCE</scope>
    <source>
        <strain evidence="19">PFS-102/07</strain>
        <tissue evidence="19">Leaf</tissue>
    </source>
</reference>
<gene>
    <name evidence="19" type="ORF">F2Q70_00045791</name>
</gene>
<dbReference type="SUPFAM" id="SSF81296">
    <property type="entry name" value="E set domains"/>
    <property type="match status" value="1"/>
</dbReference>
<evidence type="ECO:0000256" key="10">
    <source>
        <dbReference type="ARBA" id="ARBA00023004"/>
    </source>
</evidence>
<dbReference type="CDD" id="cd18788">
    <property type="entry name" value="SF2_C_XPD"/>
    <property type="match status" value="1"/>
</dbReference>
<dbReference type="Pfam" id="PF13307">
    <property type="entry name" value="Helicase_C_2"/>
    <property type="match status" value="1"/>
</dbReference>
<comment type="caution">
    <text evidence="19">The sequence shown here is derived from an EMBL/GenBank/DDBJ whole genome shotgun (WGS) entry which is preliminary data.</text>
</comment>
<dbReference type="InterPro" id="IPR010614">
    <property type="entry name" value="RAD3-like_helicase_DEAD"/>
</dbReference>
<dbReference type="InterPro" id="IPR027417">
    <property type="entry name" value="P-loop_NTPase"/>
</dbReference>
<dbReference type="InterPro" id="IPR014756">
    <property type="entry name" value="Ig_E-set"/>
</dbReference>
<dbReference type="PROSITE" id="PS51193">
    <property type="entry name" value="HELICASE_ATP_BIND_2"/>
    <property type="match status" value="1"/>
</dbReference>
<dbReference type="AlphaFoldDB" id="A0A8S9KG03"/>
<evidence type="ECO:0000256" key="6">
    <source>
        <dbReference type="ARBA" id="ARBA00022763"/>
    </source>
</evidence>
<dbReference type="GO" id="GO:0003678">
    <property type="term" value="F:DNA helicase activity"/>
    <property type="evidence" value="ECO:0007669"/>
    <property type="project" value="InterPro"/>
</dbReference>
<proteinExistence type="inferred from homology"/>
<dbReference type="GO" id="GO:1904430">
    <property type="term" value="P:negative regulation of t-circle formation"/>
    <property type="evidence" value="ECO:0007669"/>
    <property type="project" value="TreeGrafter"/>
</dbReference>
<comment type="similarity">
    <text evidence="2">Belongs to the helicase family. RAD3/XPD subfamily.</text>
</comment>
<dbReference type="GO" id="GO:0005524">
    <property type="term" value="F:ATP binding"/>
    <property type="evidence" value="ECO:0007669"/>
    <property type="project" value="UniProtKB-KW"/>
</dbReference>
<evidence type="ECO:0000256" key="12">
    <source>
        <dbReference type="ARBA" id="ARBA00023125"/>
    </source>
</evidence>
<keyword evidence="11" id="KW-0411">Iron-sulfur</keyword>
<keyword evidence="14" id="KW-0413">Isomerase</keyword>
<evidence type="ECO:0000256" key="1">
    <source>
        <dbReference type="ARBA" id="ARBA00004123"/>
    </source>
</evidence>
<dbReference type="GO" id="GO:0090657">
    <property type="term" value="P:telomeric loop disassembly"/>
    <property type="evidence" value="ECO:0007669"/>
    <property type="project" value="TreeGrafter"/>
</dbReference>
<dbReference type="InterPro" id="IPR006555">
    <property type="entry name" value="ATP-dep_Helicase_C"/>
</dbReference>